<gene>
    <name evidence="2" type="ORF">GLE_1553</name>
</gene>
<reference evidence="2 3" key="1">
    <citation type="submission" date="2015-11" db="EMBL/GenBank/DDBJ databases">
        <title>Genome sequences of Lysobacter enzymogenes strain C3 and Lysobacter antibioticus ATCC 29479.</title>
        <authorList>
            <person name="Kobayashi D.Y."/>
        </authorList>
    </citation>
    <scope>NUCLEOTIDE SEQUENCE [LARGE SCALE GENOMIC DNA]</scope>
    <source>
        <strain evidence="2 3">C3</strain>
    </source>
</reference>
<protein>
    <submittedName>
        <fullName evidence="2">Uncharacterized protein</fullName>
    </submittedName>
</protein>
<dbReference type="AlphaFoldDB" id="A0A0S2DEU1"/>
<dbReference type="EMBL" id="CP013140">
    <property type="protein sequence ID" value="ALN56910.1"/>
    <property type="molecule type" value="Genomic_DNA"/>
</dbReference>
<accession>A0A0S2DEU1</accession>
<feature type="region of interest" description="Disordered" evidence="1">
    <location>
        <begin position="1"/>
        <end position="22"/>
    </location>
</feature>
<dbReference type="Proteomes" id="UP000061569">
    <property type="component" value="Chromosome"/>
</dbReference>
<sequence length="37" mass="3682">MLVGHGDPGVGPARERRLGDAVGSTASAACCGRMAVR</sequence>
<dbReference type="STRING" id="69.GLE_1553"/>
<proteinExistence type="predicted"/>
<evidence type="ECO:0000256" key="1">
    <source>
        <dbReference type="SAM" id="MobiDB-lite"/>
    </source>
</evidence>
<organism evidence="2 3">
    <name type="scientific">Lysobacter enzymogenes</name>
    <dbReference type="NCBI Taxonomy" id="69"/>
    <lineage>
        <taxon>Bacteria</taxon>
        <taxon>Pseudomonadati</taxon>
        <taxon>Pseudomonadota</taxon>
        <taxon>Gammaproteobacteria</taxon>
        <taxon>Lysobacterales</taxon>
        <taxon>Lysobacteraceae</taxon>
        <taxon>Lysobacter</taxon>
    </lineage>
</organism>
<name>A0A0S2DEU1_LYSEN</name>
<evidence type="ECO:0000313" key="3">
    <source>
        <dbReference type="Proteomes" id="UP000061569"/>
    </source>
</evidence>
<evidence type="ECO:0000313" key="2">
    <source>
        <dbReference type="EMBL" id="ALN56910.1"/>
    </source>
</evidence>
<dbReference type="KEGG" id="lez:GLE_1553"/>